<dbReference type="AlphaFoldDB" id="A0A914YF89"/>
<organism evidence="1 2">
    <name type="scientific">Panagrolaimus superbus</name>
    <dbReference type="NCBI Taxonomy" id="310955"/>
    <lineage>
        <taxon>Eukaryota</taxon>
        <taxon>Metazoa</taxon>
        <taxon>Ecdysozoa</taxon>
        <taxon>Nematoda</taxon>
        <taxon>Chromadorea</taxon>
        <taxon>Rhabditida</taxon>
        <taxon>Tylenchina</taxon>
        <taxon>Panagrolaimomorpha</taxon>
        <taxon>Panagrolaimoidea</taxon>
        <taxon>Panagrolaimidae</taxon>
        <taxon>Panagrolaimus</taxon>
    </lineage>
</organism>
<dbReference type="GO" id="GO:0003676">
    <property type="term" value="F:nucleic acid binding"/>
    <property type="evidence" value="ECO:0007669"/>
    <property type="project" value="InterPro"/>
</dbReference>
<dbReference type="InterPro" id="IPR012337">
    <property type="entry name" value="RNaseH-like_sf"/>
</dbReference>
<evidence type="ECO:0000313" key="1">
    <source>
        <dbReference type="Proteomes" id="UP000887577"/>
    </source>
</evidence>
<dbReference type="SUPFAM" id="SSF53098">
    <property type="entry name" value="Ribonuclease H-like"/>
    <property type="match status" value="1"/>
</dbReference>
<dbReference type="Gene3D" id="3.30.420.10">
    <property type="entry name" value="Ribonuclease H-like superfamily/Ribonuclease H"/>
    <property type="match status" value="1"/>
</dbReference>
<dbReference type="InterPro" id="IPR036397">
    <property type="entry name" value="RNaseH_sf"/>
</dbReference>
<name>A0A914YF89_9BILA</name>
<dbReference type="WBParaSite" id="PSU_v2.g18960.t1">
    <property type="protein sequence ID" value="PSU_v2.g18960.t1"/>
    <property type="gene ID" value="PSU_v2.g18960"/>
</dbReference>
<proteinExistence type="predicted"/>
<protein>
    <submittedName>
        <fullName evidence="2">Uncharacterized protein</fullName>
    </submittedName>
</protein>
<evidence type="ECO:0000313" key="2">
    <source>
        <dbReference type="WBParaSite" id="PSU_v2.g18960.t1"/>
    </source>
</evidence>
<reference evidence="2" key="1">
    <citation type="submission" date="2022-11" db="UniProtKB">
        <authorList>
            <consortium name="WormBaseParasite"/>
        </authorList>
    </citation>
    <scope>IDENTIFICATION</scope>
</reference>
<sequence length="98" mass="11252">MLRGTVASGGEEWPELLQMVLFAFNTAVHSSIKQSPFFVLHGREPRLPSDVSLQLPKKAVYSDVSTFTQDLVINIQDAWRLVKEIWTWHNKNTLLKLM</sequence>
<keyword evidence="1" id="KW-1185">Reference proteome</keyword>
<dbReference type="Proteomes" id="UP000887577">
    <property type="component" value="Unplaced"/>
</dbReference>
<accession>A0A914YF89</accession>